<organism evidence="1">
    <name type="scientific">Dendroctonus ponderosae</name>
    <name type="common">Mountain pine beetle</name>
    <dbReference type="NCBI Taxonomy" id="77166"/>
    <lineage>
        <taxon>Eukaryota</taxon>
        <taxon>Metazoa</taxon>
        <taxon>Ecdysozoa</taxon>
        <taxon>Arthropoda</taxon>
        <taxon>Hexapoda</taxon>
        <taxon>Insecta</taxon>
        <taxon>Pterygota</taxon>
        <taxon>Neoptera</taxon>
        <taxon>Endopterygota</taxon>
        <taxon>Coleoptera</taxon>
        <taxon>Polyphaga</taxon>
        <taxon>Cucujiformia</taxon>
        <taxon>Curculionidae</taxon>
        <taxon>Scolytinae</taxon>
        <taxon>Dendroctonus</taxon>
    </lineage>
</organism>
<dbReference type="OrthoDB" id="6766792at2759"/>
<dbReference type="AlphaFoldDB" id="N6UFK0"/>
<reference evidence="1" key="1">
    <citation type="journal article" date="2013" name="Genome Biol.">
        <title>Draft genome of the mountain pine beetle, Dendroctonus ponderosae Hopkins, a major forest pest.</title>
        <authorList>
            <person name="Keeling C.I."/>
            <person name="Yuen M.M."/>
            <person name="Liao N.Y."/>
            <person name="Docking T.R."/>
            <person name="Chan S.K."/>
            <person name="Taylor G.A."/>
            <person name="Palmquist D.L."/>
            <person name="Jackman S.D."/>
            <person name="Nguyen A."/>
            <person name="Li M."/>
            <person name="Henderson H."/>
            <person name="Janes J.K."/>
            <person name="Zhao Y."/>
            <person name="Pandoh P."/>
            <person name="Moore R."/>
            <person name="Sperling F.A."/>
            <person name="Huber D.P."/>
            <person name="Birol I."/>
            <person name="Jones S.J."/>
            <person name="Bohlmann J."/>
        </authorList>
    </citation>
    <scope>NUCLEOTIDE SEQUENCE</scope>
</reference>
<dbReference type="PANTHER" id="PTHR47331">
    <property type="entry name" value="PHD-TYPE DOMAIN-CONTAINING PROTEIN"/>
    <property type="match status" value="1"/>
</dbReference>
<gene>
    <name evidence="1" type="ORF">YQE_04139</name>
</gene>
<feature type="non-terminal residue" evidence="1">
    <location>
        <position position="1"/>
    </location>
</feature>
<name>N6UFK0_DENPD</name>
<accession>N6UFK0</accession>
<dbReference type="Pfam" id="PF18701">
    <property type="entry name" value="DUF5641"/>
    <property type="match status" value="1"/>
</dbReference>
<dbReference type="OMA" id="SADADXL"/>
<dbReference type="InterPro" id="IPR040676">
    <property type="entry name" value="DUF5641"/>
</dbReference>
<sequence length="182" mass="21138">MYDNPEDVTALTPAHFIIGKNLMVLPELHLTECKENLLKKLQRIEVSVQHVWNRWKNEFLSELQNRVKWKRISQCNFKVGTLVLVKHDSGPILDWKLGRILKYPGKDNVCRVVDIKTRQGTIRRSVNQICALPRDPSFYTSNVIDIPIVTELFLRSLNNEKISLGTHALILQNTKFGWMLSF</sequence>
<protein>
    <submittedName>
        <fullName evidence="1">Uncharacterized protein</fullName>
    </submittedName>
</protein>
<evidence type="ECO:0000313" key="1">
    <source>
        <dbReference type="EMBL" id="ENN79411.1"/>
    </source>
</evidence>
<dbReference type="HOGENOM" id="CLU_000526_4_0_1"/>
<dbReference type="EMBL" id="KB740695">
    <property type="protein sequence ID" value="ENN79411.1"/>
    <property type="molecule type" value="Genomic_DNA"/>
</dbReference>
<proteinExistence type="predicted"/>